<dbReference type="PROSITE" id="PS00489">
    <property type="entry name" value="RNA_POL_PHAGE_2"/>
    <property type="match status" value="1"/>
</dbReference>
<comment type="caution">
    <text evidence="13">The sequence shown here is derived from an EMBL/GenBank/DDBJ whole genome shotgun (WGS) entry which is preliminary data.</text>
</comment>
<feature type="domain" description="DNA-directed RNA polymerase N-terminal" evidence="12">
    <location>
        <begin position="376"/>
        <end position="695"/>
    </location>
</feature>
<keyword evidence="3 10" id="KW-0240">DNA-directed RNA polymerase</keyword>
<feature type="compositionally biased region" description="Acidic residues" evidence="11">
    <location>
        <begin position="1276"/>
        <end position="1300"/>
    </location>
</feature>
<dbReference type="GO" id="GO:0001018">
    <property type="term" value="F:mitochondrial promoter sequence-specific DNA binding"/>
    <property type="evidence" value="ECO:0007669"/>
    <property type="project" value="TreeGrafter"/>
</dbReference>
<evidence type="ECO:0000256" key="6">
    <source>
        <dbReference type="ARBA" id="ARBA00022946"/>
    </source>
</evidence>
<protein>
    <recommendedName>
        <fullName evidence="10">DNA-directed RNA polymerase</fullName>
        <ecNumber evidence="10">2.7.7.6</ecNumber>
    </recommendedName>
</protein>
<evidence type="ECO:0000256" key="9">
    <source>
        <dbReference type="ARBA" id="ARBA00048552"/>
    </source>
</evidence>
<evidence type="ECO:0000256" key="10">
    <source>
        <dbReference type="RuleBase" id="RU003805"/>
    </source>
</evidence>
<dbReference type="GO" id="GO:0006390">
    <property type="term" value="P:mitochondrial transcription"/>
    <property type="evidence" value="ECO:0007669"/>
    <property type="project" value="TreeGrafter"/>
</dbReference>
<keyword evidence="6" id="KW-0809">Transit peptide</keyword>
<proteinExistence type="inferred from homology"/>
<dbReference type="STRING" id="98765.A0A2R6NUB4"/>
<dbReference type="SMART" id="SM01311">
    <property type="entry name" value="RPOL_N"/>
    <property type="match status" value="1"/>
</dbReference>
<evidence type="ECO:0000256" key="11">
    <source>
        <dbReference type="SAM" id="MobiDB-lite"/>
    </source>
</evidence>
<keyword evidence="14" id="KW-1185">Reference proteome</keyword>
<evidence type="ECO:0000256" key="8">
    <source>
        <dbReference type="ARBA" id="ARBA00023163"/>
    </source>
</evidence>
<dbReference type="InterPro" id="IPR043502">
    <property type="entry name" value="DNA/RNA_pol_sf"/>
</dbReference>
<evidence type="ECO:0000313" key="13">
    <source>
        <dbReference type="EMBL" id="PSR76793.1"/>
    </source>
</evidence>
<dbReference type="FunFam" id="1.10.150.20:FF:000041">
    <property type="entry name" value="DNA-directed RNA polymerase"/>
    <property type="match status" value="1"/>
</dbReference>
<comment type="subcellular location">
    <subcellularLocation>
        <location evidence="1">Mitochondrion</location>
    </subcellularLocation>
</comment>
<comment type="catalytic activity">
    <reaction evidence="9 10">
        <text>RNA(n) + a ribonucleoside 5'-triphosphate = RNA(n+1) + diphosphate</text>
        <dbReference type="Rhea" id="RHEA:21248"/>
        <dbReference type="Rhea" id="RHEA-COMP:14527"/>
        <dbReference type="Rhea" id="RHEA-COMP:17342"/>
        <dbReference type="ChEBI" id="CHEBI:33019"/>
        <dbReference type="ChEBI" id="CHEBI:61557"/>
        <dbReference type="ChEBI" id="CHEBI:140395"/>
        <dbReference type="EC" id="2.7.7.6"/>
    </reaction>
</comment>
<name>A0A2R6NUB4_9APHY</name>
<dbReference type="InterPro" id="IPR024075">
    <property type="entry name" value="DNA-dir_RNA_pol_helix_hairp_sf"/>
</dbReference>
<dbReference type="InterPro" id="IPR029262">
    <property type="entry name" value="RPOL_N"/>
</dbReference>
<dbReference type="Proteomes" id="UP000186601">
    <property type="component" value="Unassembled WGS sequence"/>
</dbReference>
<feature type="region of interest" description="Disordered" evidence="11">
    <location>
        <begin position="26"/>
        <end position="82"/>
    </location>
</feature>
<sequence>MIPIARRSAHRLDTTLVLCSRQGLPRPARLYSSPSKRANAPALATSSTSHLDYPPIPPHPLTSQQHVTRDGPNSPKVGFPSEYGDMSDMQGFLKRRTPYTILPTPLPENSSSPFHSIHFSDSPTLDLVSVIDACLHNLYDVPRAKEIFERLRKSKKGDPLMSAGIYNSLLGAFMEMASTKEPTKASYWVEDAVALYEAMESGSDQVAPTANTYAHMLLAWLRFNPETQSPISATVELHEPVRLLRCLIDRDISVALVVSDRAFKSNEEAAMAIKVLSKAAVEMNVSRIVSELGMAKVQGSHAPDPLEDIPEAIPVQRVKKPDVQAIHGPDGSVVDIDIKAQAEEPEYEVPFHLANLRKHLAQVTLARRVLSEDSAARQKLLEESVYDVAVERLKHQATLFETLGLQDKGLNNADLRAWMWAWHEKLQVRIKAEVANLVQSEINLSMARSLNRLGPFLSLIKPEKLSLLTILEVMHLQGSGGVTEGMKTARALIAVGRAVEIEYKAEMCKKNNIAIPNSSGRTDHGFFSNLGYRDLFARRVAARKYMEDSEEWTSDWTQIVRVRVGSVLVDALMDVATVTRTALDKRTGETVSEQQPAFFHSYEYLRGHKLGVIKLNPVVSERIAKDQLRETLHPRHLPMLVKPKPWLSHDQGGYLYNKTSAMRYKDSQEQYSYLRQASSLGNLELVYASLDVLGNTPWQINRRIFDIVLEVWNSGKQLGKIPSAVYEEPEPEKPENFDSDPKAKTIYYARHRQYAINKANNHSDRCNINYKIEIARTFLGDTIYLPHNVDFRGRAYPIPPHLNHIGDDLSRGLLKFGESRPLGERGLRWLKIHIANLYGYDKGTFEERIQFVHDHMEDIYDSVDKPLDGKCWWQKADDPWQCLAACMEIKAALESGDPHAYESALPVHQDGTCNGLQHYAALGGDARGAAQVNLSITEKPSDVYTYVADMVQESLKEDIAKGDRIAIKLDGKIARKVVKQTVMTTVYGVTFIGAREQIGRQLRDSGNIDAEDAWAASSYLARKVLSCIGDLFTGAKGIQNWLNTAARLISKSIPPERIPGAPGSDQIVVKKRPDPPKKGKKSWTKEQMTSVIWTTPLGLPIVQPYRQVKRKQIKTQLQTVYISDPNTPATVNTMKQASAFPPNFIHSLDATHMMLTALECRSRDVTFASVHDSYWTHACSVDEMSAVIRDTFIALHSSDVLSRLDEELRERYKNHKIPVASLKGGGFLTKLGYTVKDRRVVRLDEQSAGSTLIDTEEYGVEPQPKKGRSRPRGIEADEFDEEMEEEIEENEEEEVNDNDEELDKKFVNFIDILPPLPAKGQFDVSTIKGSLYFFS</sequence>
<keyword evidence="8 10" id="KW-0804">Transcription</keyword>
<evidence type="ECO:0000256" key="4">
    <source>
        <dbReference type="ARBA" id="ARBA00022679"/>
    </source>
</evidence>
<keyword evidence="7" id="KW-0496">Mitochondrion</keyword>
<dbReference type="GO" id="GO:0003899">
    <property type="term" value="F:DNA-directed RNA polymerase activity"/>
    <property type="evidence" value="ECO:0007669"/>
    <property type="project" value="UniProtKB-EC"/>
</dbReference>
<evidence type="ECO:0000256" key="3">
    <source>
        <dbReference type="ARBA" id="ARBA00022478"/>
    </source>
</evidence>
<evidence type="ECO:0000259" key="12">
    <source>
        <dbReference type="SMART" id="SM01311"/>
    </source>
</evidence>
<keyword evidence="4 10" id="KW-0808">Transferase</keyword>
<dbReference type="OrthoDB" id="276422at2759"/>
<dbReference type="InterPro" id="IPR037159">
    <property type="entry name" value="RNA_POL_N_sf"/>
</dbReference>
<evidence type="ECO:0000256" key="7">
    <source>
        <dbReference type="ARBA" id="ARBA00023128"/>
    </source>
</evidence>
<reference evidence="13 14" key="1">
    <citation type="submission" date="2018-02" db="EMBL/GenBank/DDBJ databases">
        <title>Genome sequence of the basidiomycete white-rot fungus Phlebia centrifuga.</title>
        <authorList>
            <person name="Granchi Z."/>
            <person name="Peng M."/>
            <person name="de Vries R.P."/>
            <person name="Hilden K."/>
            <person name="Makela M.R."/>
            <person name="Grigoriev I."/>
            <person name="Riley R."/>
        </authorList>
    </citation>
    <scope>NUCLEOTIDE SEQUENCE [LARGE SCALE GENOMIC DNA]</scope>
    <source>
        <strain evidence="13 14">FBCC195</strain>
    </source>
</reference>
<dbReference type="Pfam" id="PF00940">
    <property type="entry name" value="RNA_pol"/>
    <property type="match status" value="1"/>
</dbReference>
<dbReference type="Gene3D" id="1.10.287.260">
    <property type="match status" value="1"/>
</dbReference>
<dbReference type="InterPro" id="IPR002092">
    <property type="entry name" value="DNA-dir_Rpol_phage-type"/>
</dbReference>
<dbReference type="Gene3D" id="1.10.150.20">
    <property type="entry name" value="5' to 3' exonuclease, C-terminal subdomain"/>
    <property type="match status" value="1"/>
</dbReference>
<dbReference type="PANTHER" id="PTHR10102">
    <property type="entry name" value="DNA-DIRECTED RNA POLYMERASE, MITOCHONDRIAL"/>
    <property type="match status" value="1"/>
</dbReference>
<dbReference type="InterPro" id="IPR046950">
    <property type="entry name" value="DNA-dir_Rpol_C_phage-type"/>
</dbReference>
<evidence type="ECO:0000256" key="2">
    <source>
        <dbReference type="ARBA" id="ARBA00009493"/>
    </source>
</evidence>
<comment type="function">
    <text evidence="10">DNA-dependent RNA polymerase catalyzes the transcription of DNA into RNA using the four ribonucleoside triphosphates as substrates.</text>
</comment>
<comment type="similarity">
    <text evidence="2 10">Belongs to the phage and mitochondrial RNA polymerase family.</text>
</comment>
<dbReference type="EC" id="2.7.7.6" evidence="10"/>
<dbReference type="SUPFAM" id="SSF56672">
    <property type="entry name" value="DNA/RNA polymerases"/>
    <property type="match status" value="1"/>
</dbReference>
<dbReference type="Gene3D" id="1.10.287.280">
    <property type="match status" value="1"/>
</dbReference>
<dbReference type="GO" id="GO:0034245">
    <property type="term" value="C:mitochondrial DNA-directed RNA polymerase complex"/>
    <property type="evidence" value="ECO:0007669"/>
    <property type="project" value="TreeGrafter"/>
</dbReference>
<gene>
    <name evidence="13" type="ORF">PHLCEN_2v8174</name>
</gene>
<dbReference type="PROSITE" id="PS00900">
    <property type="entry name" value="RNA_POL_PHAGE_1"/>
    <property type="match status" value="1"/>
</dbReference>
<dbReference type="FunFam" id="1.10.287.280:FF:000001">
    <property type="entry name" value="DNA-directed RNA polymerase"/>
    <property type="match status" value="1"/>
</dbReference>
<evidence type="ECO:0000256" key="5">
    <source>
        <dbReference type="ARBA" id="ARBA00022695"/>
    </source>
</evidence>
<dbReference type="Pfam" id="PF14700">
    <property type="entry name" value="RPOL_N"/>
    <property type="match status" value="1"/>
</dbReference>
<feature type="region of interest" description="Disordered" evidence="11">
    <location>
        <begin position="1252"/>
        <end position="1300"/>
    </location>
</feature>
<evidence type="ECO:0000313" key="14">
    <source>
        <dbReference type="Proteomes" id="UP000186601"/>
    </source>
</evidence>
<dbReference type="EMBL" id="MLYV02000834">
    <property type="protein sequence ID" value="PSR76793.1"/>
    <property type="molecule type" value="Genomic_DNA"/>
</dbReference>
<accession>A0A2R6NUB4</accession>
<organism evidence="13 14">
    <name type="scientific">Hermanssonia centrifuga</name>
    <dbReference type="NCBI Taxonomy" id="98765"/>
    <lineage>
        <taxon>Eukaryota</taxon>
        <taxon>Fungi</taxon>
        <taxon>Dikarya</taxon>
        <taxon>Basidiomycota</taxon>
        <taxon>Agaricomycotina</taxon>
        <taxon>Agaricomycetes</taxon>
        <taxon>Polyporales</taxon>
        <taxon>Meruliaceae</taxon>
        <taxon>Hermanssonia</taxon>
    </lineage>
</organism>
<dbReference type="PANTHER" id="PTHR10102:SF0">
    <property type="entry name" value="DNA-DIRECTED RNA POLYMERASE, MITOCHONDRIAL"/>
    <property type="match status" value="1"/>
</dbReference>
<keyword evidence="5 10" id="KW-0548">Nucleotidyltransferase</keyword>
<evidence type="ECO:0000256" key="1">
    <source>
        <dbReference type="ARBA" id="ARBA00004173"/>
    </source>
</evidence>
<feature type="region of interest" description="Disordered" evidence="11">
    <location>
        <begin position="1054"/>
        <end position="1085"/>
    </location>
</feature>
<dbReference type="Gene3D" id="1.10.1320.10">
    <property type="entry name" value="DNA-directed RNA polymerase, N-terminal domain"/>
    <property type="match status" value="1"/>
</dbReference>